<dbReference type="GO" id="GO:0003735">
    <property type="term" value="F:structural constituent of ribosome"/>
    <property type="evidence" value="ECO:0007669"/>
    <property type="project" value="InterPro"/>
</dbReference>
<dbReference type="Pfam" id="PF01283">
    <property type="entry name" value="Ribosomal_S26e"/>
    <property type="match status" value="1"/>
</dbReference>
<evidence type="ECO:0000256" key="3">
    <source>
        <dbReference type="SAM" id="MobiDB-lite"/>
    </source>
</evidence>
<dbReference type="InterPro" id="IPR000892">
    <property type="entry name" value="Ribosomal_eS26"/>
</dbReference>
<dbReference type="NCBIfam" id="NF006816">
    <property type="entry name" value="PRK09335.1"/>
    <property type="match status" value="1"/>
</dbReference>
<dbReference type="EMBL" id="CP002656">
    <property type="protein sequence ID" value="AEB94470.1"/>
    <property type="molecule type" value="Genomic_DNA"/>
</dbReference>
<dbReference type="eggNOG" id="arCOG04305">
    <property type="taxonomic scope" value="Archaea"/>
</dbReference>
<dbReference type="STRING" id="1006006.Mcup_0362"/>
<dbReference type="KEGG" id="mcn:Mcup_0362"/>
<dbReference type="GO" id="GO:0022627">
    <property type="term" value="C:cytosolic small ribosomal subunit"/>
    <property type="evidence" value="ECO:0007669"/>
    <property type="project" value="TreeGrafter"/>
</dbReference>
<keyword evidence="1 4" id="KW-0689">Ribosomal protein</keyword>
<sequence>MEKKVGAKVLPKKRENRGRRKGDKGHVGYVMCDNCGARVPEDKAVCVTRTYSPVDASLANELEKKGAIITRYPVTKCYCVNCAVHFGLIKIRAENERKSKTRLF</sequence>
<name>F4FZP1_METCR</name>
<dbReference type="Gene3D" id="3.30.1740.20">
    <property type="entry name" value="Ribosomal protein S26e"/>
    <property type="match status" value="1"/>
</dbReference>
<evidence type="ECO:0000313" key="4">
    <source>
        <dbReference type="EMBL" id="AEB94470.1"/>
    </source>
</evidence>
<feature type="compositionally biased region" description="Basic residues" evidence="3">
    <location>
        <begin position="10"/>
        <end position="23"/>
    </location>
</feature>
<dbReference type="PANTHER" id="PTHR12538">
    <property type="entry name" value="40S RIBOSOMAL PROTEIN S26"/>
    <property type="match status" value="1"/>
</dbReference>
<feature type="region of interest" description="Disordered" evidence="3">
    <location>
        <begin position="1"/>
        <end position="23"/>
    </location>
</feature>
<gene>
    <name evidence="4" type="ordered locus">Mcup_0362</name>
</gene>
<proteinExistence type="predicted"/>
<evidence type="ECO:0000313" key="5">
    <source>
        <dbReference type="Proteomes" id="UP000007812"/>
    </source>
</evidence>
<keyword evidence="2" id="KW-0687">Ribonucleoprotein</keyword>
<dbReference type="GO" id="GO:0006412">
    <property type="term" value="P:translation"/>
    <property type="evidence" value="ECO:0007669"/>
    <property type="project" value="InterPro"/>
</dbReference>
<dbReference type="AlphaFoldDB" id="F4FZP1"/>
<evidence type="ECO:0000256" key="1">
    <source>
        <dbReference type="ARBA" id="ARBA00022980"/>
    </source>
</evidence>
<dbReference type="FunFam" id="3.30.1740.20:FF:000004">
    <property type="entry name" value="30S ribosomal protein S26e"/>
    <property type="match status" value="1"/>
</dbReference>
<organism evidence="4 5">
    <name type="scientific">Metallosphaera cuprina (strain Ar-4)</name>
    <dbReference type="NCBI Taxonomy" id="1006006"/>
    <lineage>
        <taxon>Archaea</taxon>
        <taxon>Thermoproteota</taxon>
        <taxon>Thermoprotei</taxon>
        <taxon>Sulfolobales</taxon>
        <taxon>Sulfolobaceae</taxon>
        <taxon>Metallosphaera</taxon>
    </lineage>
</organism>
<dbReference type="Proteomes" id="UP000007812">
    <property type="component" value="Chromosome"/>
</dbReference>
<evidence type="ECO:0000256" key="2">
    <source>
        <dbReference type="ARBA" id="ARBA00023274"/>
    </source>
</evidence>
<dbReference type="HOGENOM" id="CLU_129451_3_0_2"/>
<accession>F4FZP1</accession>
<dbReference type="PATRIC" id="fig|1006006.8.peg.363"/>
<dbReference type="GO" id="GO:0003729">
    <property type="term" value="F:mRNA binding"/>
    <property type="evidence" value="ECO:0007669"/>
    <property type="project" value="TreeGrafter"/>
</dbReference>
<reference evidence="4 5" key="1">
    <citation type="journal article" date="2011" name="J. Bacteriol.">
        <title>Complete genome sequence of Metallosphaera cuprina, a metal sulfide-oxidizing archaeon from a hot spring.</title>
        <authorList>
            <person name="Liu L.J."/>
            <person name="You X.Y."/>
            <person name="Zheng H."/>
            <person name="Wang S."/>
            <person name="Jiang C.Y."/>
            <person name="Liu S.J."/>
        </authorList>
    </citation>
    <scope>NUCLEOTIDE SEQUENCE [LARGE SCALE GENOMIC DNA]</scope>
    <source>
        <strain evidence="4 5">Ar-4</strain>
    </source>
</reference>
<dbReference type="InterPro" id="IPR038551">
    <property type="entry name" value="Ribosomal_eS26_sf"/>
</dbReference>
<dbReference type="PANTHER" id="PTHR12538:SF0">
    <property type="entry name" value="40S RIBOSOMAL PROTEIN S26"/>
    <property type="match status" value="1"/>
</dbReference>
<keyword evidence="5" id="KW-1185">Reference proteome</keyword>
<protein>
    <submittedName>
        <fullName evidence="4">30S ribosomal protein S26e</fullName>
    </submittedName>
</protein>